<dbReference type="InParanoid" id="D1C6U7"/>
<feature type="region of interest" description="Disordered" evidence="4">
    <location>
        <begin position="43"/>
        <end position="77"/>
    </location>
</feature>
<evidence type="ECO:0000256" key="1">
    <source>
        <dbReference type="ARBA" id="ARBA00004496"/>
    </source>
</evidence>
<dbReference type="InterPro" id="IPR011129">
    <property type="entry name" value="CSD"/>
</dbReference>
<dbReference type="EMBL" id="CP001823">
    <property type="protein sequence ID" value="ACZ37708.1"/>
    <property type="molecule type" value="Genomic_DNA"/>
</dbReference>
<evidence type="ECO:0000313" key="6">
    <source>
        <dbReference type="EMBL" id="ACZ37708.1"/>
    </source>
</evidence>
<dbReference type="STRING" id="479434.Sthe_0269"/>
<dbReference type="FunCoup" id="D1C6U7">
    <property type="interactions" value="202"/>
</dbReference>
<dbReference type="HOGENOM" id="CLU_117621_6_1_0"/>
<dbReference type="PROSITE" id="PS00352">
    <property type="entry name" value="CSD_1"/>
    <property type="match status" value="1"/>
</dbReference>
<dbReference type="InterPro" id="IPR002059">
    <property type="entry name" value="CSP_DNA-bd"/>
</dbReference>
<dbReference type="SUPFAM" id="SSF50249">
    <property type="entry name" value="Nucleic acid-binding proteins"/>
    <property type="match status" value="1"/>
</dbReference>
<dbReference type="OrthoDB" id="9810590at2"/>
<evidence type="ECO:0000256" key="2">
    <source>
        <dbReference type="ARBA" id="ARBA00022490"/>
    </source>
</evidence>
<name>D1C6U7_SPHTD</name>
<keyword evidence="6" id="KW-0238">DNA-binding</keyword>
<feature type="domain" description="CSD" evidence="5">
    <location>
        <begin position="1"/>
        <end position="63"/>
    </location>
</feature>
<dbReference type="GO" id="GO:0005829">
    <property type="term" value="C:cytosol"/>
    <property type="evidence" value="ECO:0007669"/>
    <property type="project" value="UniProtKB-ARBA"/>
</dbReference>
<dbReference type="Pfam" id="PF00313">
    <property type="entry name" value="CSD"/>
    <property type="match status" value="1"/>
</dbReference>
<dbReference type="InterPro" id="IPR050181">
    <property type="entry name" value="Cold_shock_domain"/>
</dbReference>
<accession>D1C6U7</accession>
<dbReference type="PIRSF" id="PIRSF002599">
    <property type="entry name" value="Cold_shock_A"/>
    <property type="match status" value="1"/>
</dbReference>
<dbReference type="RefSeq" id="WP_012870756.1">
    <property type="nucleotide sequence ID" value="NC_013523.1"/>
</dbReference>
<reference evidence="7" key="1">
    <citation type="submission" date="2009-11" db="EMBL/GenBank/DDBJ databases">
        <title>The complete chromosome 1 of Sphaerobacter thermophilus DSM 20745.</title>
        <authorList>
            <person name="Lucas S."/>
            <person name="Copeland A."/>
            <person name="Lapidus A."/>
            <person name="Glavina del Rio T."/>
            <person name="Dalin E."/>
            <person name="Tice H."/>
            <person name="Bruce D."/>
            <person name="Goodwin L."/>
            <person name="Pitluck S."/>
            <person name="Kyrpides N."/>
            <person name="Mavromatis K."/>
            <person name="Ivanova N."/>
            <person name="Mikhailova N."/>
            <person name="LaButti K.M."/>
            <person name="Clum A."/>
            <person name="Sun H.I."/>
            <person name="Brettin T."/>
            <person name="Detter J.C."/>
            <person name="Han C."/>
            <person name="Larimer F."/>
            <person name="Land M."/>
            <person name="Hauser L."/>
            <person name="Markowitz V."/>
            <person name="Cheng J.F."/>
            <person name="Hugenholtz P."/>
            <person name="Woyke T."/>
            <person name="Wu D."/>
            <person name="Steenblock K."/>
            <person name="Schneider S."/>
            <person name="Pukall R."/>
            <person name="Goeker M."/>
            <person name="Klenk H.P."/>
            <person name="Eisen J.A."/>
        </authorList>
    </citation>
    <scope>NUCLEOTIDE SEQUENCE [LARGE SCALE GENOMIC DNA]</scope>
    <source>
        <strain evidence="7">ATCC 49802 / DSM 20745 / S 6022</strain>
    </source>
</reference>
<dbReference type="AlphaFoldDB" id="D1C6U7"/>
<keyword evidence="7" id="KW-1185">Reference proteome</keyword>
<comment type="subcellular location">
    <subcellularLocation>
        <location evidence="1 3">Cytoplasm</location>
    </subcellularLocation>
</comment>
<dbReference type="eggNOG" id="COG1278">
    <property type="taxonomic scope" value="Bacteria"/>
</dbReference>
<organism evidence="6 7">
    <name type="scientific">Sphaerobacter thermophilus (strain ATCC 49802 / DSM 20745 / KCCM 41009 / NCIMB 13125 / S 6022)</name>
    <dbReference type="NCBI Taxonomy" id="479434"/>
    <lineage>
        <taxon>Bacteria</taxon>
        <taxon>Pseudomonadati</taxon>
        <taxon>Thermomicrobiota</taxon>
        <taxon>Thermomicrobia</taxon>
        <taxon>Sphaerobacterales</taxon>
        <taxon>Sphaerobacterineae</taxon>
        <taxon>Sphaerobacteraceae</taxon>
        <taxon>Sphaerobacter</taxon>
    </lineage>
</organism>
<dbReference type="KEGG" id="sti:Sthe_0269"/>
<evidence type="ECO:0000313" key="7">
    <source>
        <dbReference type="Proteomes" id="UP000002027"/>
    </source>
</evidence>
<sequence length="77" mass="8709">MTTGTVKWYDPEKGYGFIARDDGDSDLFVHRSAISGSELNEGDRVEFDVTSSPKGPRAEHVRVTEPNLNPPRRRRYA</sequence>
<dbReference type="InterPro" id="IPR012156">
    <property type="entry name" value="Cold_shock_CspA"/>
</dbReference>
<reference evidence="6 7" key="2">
    <citation type="journal article" date="2010" name="Stand. Genomic Sci.">
        <title>Complete genome sequence of Desulfohalobium retbaense type strain (HR(100)).</title>
        <authorList>
            <person name="Spring S."/>
            <person name="Nolan M."/>
            <person name="Lapidus A."/>
            <person name="Glavina Del Rio T."/>
            <person name="Copeland A."/>
            <person name="Tice H."/>
            <person name="Cheng J.F."/>
            <person name="Lucas S."/>
            <person name="Land M."/>
            <person name="Chen F."/>
            <person name="Bruce D."/>
            <person name="Goodwin L."/>
            <person name="Pitluck S."/>
            <person name="Ivanova N."/>
            <person name="Mavromatis K."/>
            <person name="Mikhailova N."/>
            <person name="Pati A."/>
            <person name="Chen A."/>
            <person name="Palaniappan K."/>
            <person name="Hauser L."/>
            <person name="Chang Y.J."/>
            <person name="Jeffries C.D."/>
            <person name="Munk C."/>
            <person name="Kiss H."/>
            <person name="Chain P."/>
            <person name="Han C."/>
            <person name="Brettin T."/>
            <person name="Detter J.C."/>
            <person name="Schuler E."/>
            <person name="Goker M."/>
            <person name="Rohde M."/>
            <person name="Bristow J."/>
            <person name="Eisen J.A."/>
            <person name="Markowitz V."/>
            <person name="Hugenholtz P."/>
            <person name="Kyrpides N.C."/>
            <person name="Klenk H.P."/>
        </authorList>
    </citation>
    <scope>NUCLEOTIDE SEQUENCE [LARGE SCALE GENOMIC DNA]</scope>
    <source>
        <strain evidence="7">ATCC 49802 / DSM 20745 / S 6022</strain>
    </source>
</reference>
<evidence type="ECO:0000256" key="3">
    <source>
        <dbReference type="RuleBase" id="RU000408"/>
    </source>
</evidence>
<gene>
    <name evidence="6" type="ordered locus">Sthe_0269</name>
</gene>
<dbReference type="PROSITE" id="PS51857">
    <property type="entry name" value="CSD_2"/>
    <property type="match status" value="1"/>
</dbReference>
<dbReference type="PRINTS" id="PR00050">
    <property type="entry name" value="COLDSHOCK"/>
</dbReference>
<dbReference type="InterPro" id="IPR019844">
    <property type="entry name" value="CSD_CS"/>
</dbReference>
<dbReference type="GO" id="GO:0003677">
    <property type="term" value="F:DNA binding"/>
    <property type="evidence" value="ECO:0007669"/>
    <property type="project" value="UniProtKB-KW"/>
</dbReference>
<dbReference type="SMART" id="SM00357">
    <property type="entry name" value="CSP"/>
    <property type="match status" value="1"/>
</dbReference>
<dbReference type="InterPro" id="IPR012340">
    <property type="entry name" value="NA-bd_OB-fold"/>
</dbReference>
<dbReference type="CDD" id="cd04458">
    <property type="entry name" value="CSP_CDS"/>
    <property type="match status" value="1"/>
</dbReference>
<proteinExistence type="predicted"/>
<dbReference type="Proteomes" id="UP000002027">
    <property type="component" value="Chromosome 1"/>
</dbReference>
<dbReference type="PANTHER" id="PTHR11544">
    <property type="entry name" value="COLD SHOCK DOMAIN CONTAINING PROTEINS"/>
    <property type="match status" value="1"/>
</dbReference>
<protein>
    <submittedName>
        <fullName evidence="6">Cold-shock DNA-binding domain protein</fullName>
    </submittedName>
</protein>
<evidence type="ECO:0000256" key="4">
    <source>
        <dbReference type="SAM" id="MobiDB-lite"/>
    </source>
</evidence>
<dbReference type="Gene3D" id="2.40.50.140">
    <property type="entry name" value="Nucleic acid-binding proteins"/>
    <property type="match status" value="1"/>
</dbReference>
<evidence type="ECO:0000259" key="5">
    <source>
        <dbReference type="PROSITE" id="PS51857"/>
    </source>
</evidence>
<keyword evidence="2" id="KW-0963">Cytoplasm</keyword>